<reference evidence="1" key="1">
    <citation type="submission" date="2021-01" db="EMBL/GenBank/DDBJ databases">
        <authorList>
            <consortium name="Genoscope - CEA"/>
            <person name="William W."/>
        </authorList>
    </citation>
    <scope>NUCLEOTIDE SEQUENCE</scope>
</reference>
<dbReference type="EMBL" id="CAJJDM010000085">
    <property type="protein sequence ID" value="CAD8088778.1"/>
    <property type="molecule type" value="Genomic_DNA"/>
</dbReference>
<evidence type="ECO:0000313" key="2">
    <source>
        <dbReference type="Proteomes" id="UP000688137"/>
    </source>
</evidence>
<dbReference type="OMA" id="WIFLAWQ"/>
<comment type="caution">
    <text evidence="1">The sequence shown here is derived from an EMBL/GenBank/DDBJ whole genome shotgun (WGS) entry which is preliminary data.</text>
</comment>
<proteinExistence type="predicted"/>
<dbReference type="Proteomes" id="UP000688137">
    <property type="component" value="Unassembled WGS sequence"/>
</dbReference>
<name>A0A8S1N7P4_PARPR</name>
<organism evidence="1 2">
    <name type="scientific">Paramecium primaurelia</name>
    <dbReference type="NCBI Taxonomy" id="5886"/>
    <lineage>
        <taxon>Eukaryota</taxon>
        <taxon>Sar</taxon>
        <taxon>Alveolata</taxon>
        <taxon>Ciliophora</taxon>
        <taxon>Intramacronucleata</taxon>
        <taxon>Oligohymenophorea</taxon>
        <taxon>Peniculida</taxon>
        <taxon>Parameciidae</taxon>
        <taxon>Paramecium</taxon>
    </lineage>
</organism>
<sequence length="907" mass="109057">MQQFFINELQKKPLPDILMIQFIQTIQFPDQIEQINLSQIEQYLQQLSILIQEKNDQKCWIYFGLLLRQMLNQRNQMSIEQYNRFAINTFVLIIQILNIHITSEYIENILTAYYEFIDRVDDQFWIFLAWQFRNASNNINQLELLKHLVISQTQRNEFLDILILKIKIEIEKPITNIKIHKVIVSSLQVVLERNPYQIISSNLLNYMTTILASDIIHKESIKSFYYVIGLIGSFFEHQHLVQCDSKEYEQFTQYLFQYLLNQIEQINWQIYNHQSINKENQKENFKLLTKLCQNHYSLRLFKNNKEKLLHLIYTQLSNYIELYNQVQNEDTPNELIDLISKQESDTYLCSIVRLFVAMCSYVRQFTYTGYLLCAQVLNTIFQVELQQINIIKNQVAFYYDPQEINNINQIIKVNQTLPITQLQTSLILLTSMKIFIVDQEFTLKKLENLLRIHLNNLTSQIGNPSFKIIFMLFLQKYQKKIFKQEQDEEFNLQYLKYILQQITTENIETATAITVFQMITKSSSNYTLLENTIQHINPYIQNIISKTTDIDFFESLINLAKVHKEFFYNYSESYLIILQQRIIIEINNQNNHAVIKMLQTFRVIYKIWPQEETYNSQLDVWKLISYLPQSKRNSFDEELVEISKIFLKYYQDKIQYEFVLQFVIYQLKVYISQAPYIKFLAALNKEQCQFIADEMPQLMYDIFIICLKCIEMNYLIKKIRKICRSISLYTDLFFKQEFQILIQNHIEQTQNQSQSTFLICYLCMSNQQETEKYHDYLVNRILEIQERDVTLQNQSDIFDCCYALIKLYEYTSENFGKSQYQYNQNIFFKLIDLLHSCLLLDDKESEQKNITLNEVYELFQQMVFKIQSKILPKYLDGQYEYEFKLQQLMQAKAQFGLINTIYKQFKK</sequence>
<gene>
    <name evidence="1" type="ORF">PPRIM_AZ9-3.1.T0820076</name>
</gene>
<evidence type="ECO:0000313" key="1">
    <source>
        <dbReference type="EMBL" id="CAD8088778.1"/>
    </source>
</evidence>
<dbReference type="AlphaFoldDB" id="A0A8S1N7P4"/>
<accession>A0A8S1N7P4</accession>
<protein>
    <submittedName>
        <fullName evidence="1">Uncharacterized protein</fullName>
    </submittedName>
</protein>
<keyword evidence="2" id="KW-1185">Reference proteome</keyword>